<sequence length="59" mass="6809">VRRAYFPPHPDPLAKTSCLADPRFFVPTSLLTLIHWLRPPVLPIQDYETGEALKRTPRI</sequence>
<protein>
    <submittedName>
        <fullName evidence="1">Uncharacterized protein</fullName>
    </submittedName>
</protein>
<comment type="caution">
    <text evidence="1">The sequence shown here is derived from an EMBL/GenBank/DDBJ whole genome shotgun (WGS) entry which is preliminary data.</text>
</comment>
<proteinExistence type="predicted"/>
<dbReference type="EMBL" id="AVOT02056027">
    <property type="protein sequence ID" value="MBW0550458.1"/>
    <property type="molecule type" value="Genomic_DNA"/>
</dbReference>
<dbReference type="Proteomes" id="UP000765509">
    <property type="component" value="Unassembled WGS sequence"/>
</dbReference>
<reference evidence="1" key="1">
    <citation type="submission" date="2021-03" db="EMBL/GenBank/DDBJ databases">
        <title>Draft genome sequence of rust myrtle Austropuccinia psidii MF-1, a brazilian biotype.</title>
        <authorList>
            <person name="Quecine M.C."/>
            <person name="Pachon D.M.R."/>
            <person name="Bonatelli M.L."/>
            <person name="Correr F.H."/>
            <person name="Franceschini L.M."/>
            <person name="Leite T.F."/>
            <person name="Margarido G.R.A."/>
            <person name="Almeida C.A."/>
            <person name="Ferrarezi J.A."/>
            <person name="Labate C.A."/>
        </authorList>
    </citation>
    <scope>NUCLEOTIDE SEQUENCE</scope>
    <source>
        <strain evidence="1">MF-1</strain>
    </source>
</reference>
<dbReference type="AlphaFoldDB" id="A0A9Q3P634"/>
<keyword evidence="2" id="KW-1185">Reference proteome</keyword>
<feature type="non-terminal residue" evidence="1">
    <location>
        <position position="1"/>
    </location>
</feature>
<evidence type="ECO:0000313" key="2">
    <source>
        <dbReference type="Proteomes" id="UP000765509"/>
    </source>
</evidence>
<name>A0A9Q3P634_9BASI</name>
<evidence type="ECO:0000313" key="1">
    <source>
        <dbReference type="EMBL" id="MBW0550458.1"/>
    </source>
</evidence>
<gene>
    <name evidence="1" type="ORF">O181_090173</name>
</gene>
<organism evidence="1 2">
    <name type="scientific">Austropuccinia psidii MF-1</name>
    <dbReference type="NCBI Taxonomy" id="1389203"/>
    <lineage>
        <taxon>Eukaryota</taxon>
        <taxon>Fungi</taxon>
        <taxon>Dikarya</taxon>
        <taxon>Basidiomycota</taxon>
        <taxon>Pucciniomycotina</taxon>
        <taxon>Pucciniomycetes</taxon>
        <taxon>Pucciniales</taxon>
        <taxon>Sphaerophragmiaceae</taxon>
        <taxon>Austropuccinia</taxon>
    </lineage>
</organism>
<accession>A0A9Q3P634</accession>